<dbReference type="AlphaFoldDB" id="A0A448WU50"/>
<keyword evidence="2" id="KW-1185">Reference proteome</keyword>
<gene>
    <name evidence="1" type="ORF">PXEA_LOCUS13800</name>
</gene>
<evidence type="ECO:0000313" key="1">
    <source>
        <dbReference type="EMBL" id="VEL20360.1"/>
    </source>
</evidence>
<name>A0A448WU50_9PLAT</name>
<proteinExistence type="predicted"/>
<comment type="caution">
    <text evidence="1">The sequence shown here is derived from an EMBL/GenBank/DDBJ whole genome shotgun (WGS) entry which is preliminary data.</text>
</comment>
<accession>A0A448WU50</accession>
<dbReference type="Proteomes" id="UP000784294">
    <property type="component" value="Unassembled WGS sequence"/>
</dbReference>
<reference evidence="1" key="1">
    <citation type="submission" date="2018-11" db="EMBL/GenBank/DDBJ databases">
        <authorList>
            <consortium name="Pathogen Informatics"/>
        </authorList>
    </citation>
    <scope>NUCLEOTIDE SEQUENCE</scope>
</reference>
<organism evidence="1 2">
    <name type="scientific">Protopolystoma xenopodis</name>
    <dbReference type="NCBI Taxonomy" id="117903"/>
    <lineage>
        <taxon>Eukaryota</taxon>
        <taxon>Metazoa</taxon>
        <taxon>Spiralia</taxon>
        <taxon>Lophotrochozoa</taxon>
        <taxon>Platyhelminthes</taxon>
        <taxon>Monogenea</taxon>
        <taxon>Polyopisthocotylea</taxon>
        <taxon>Polystomatidea</taxon>
        <taxon>Polystomatidae</taxon>
        <taxon>Protopolystoma</taxon>
    </lineage>
</organism>
<sequence>MGFCNYFSKACLKKFIIPILSKDLELFGALYQYHISIHIALEKHHRQVTMPAETSLASCLLRSLQITPDQKQRQLPVTDRCEKQVTNASGSGSNCSLGNSFSGSVASGSSPDNALFPCKLWM</sequence>
<evidence type="ECO:0000313" key="2">
    <source>
        <dbReference type="Proteomes" id="UP000784294"/>
    </source>
</evidence>
<dbReference type="EMBL" id="CAAALY010046068">
    <property type="protein sequence ID" value="VEL20360.1"/>
    <property type="molecule type" value="Genomic_DNA"/>
</dbReference>
<protein>
    <submittedName>
        <fullName evidence="1">Uncharacterized protein</fullName>
    </submittedName>
</protein>